<keyword evidence="3" id="KW-1185">Reference proteome</keyword>
<protein>
    <recommendedName>
        <fullName evidence="4">Fungal N-terminal domain-containing protein</fullName>
    </recommendedName>
</protein>
<dbReference type="PANTHER" id="PTHR36167:SF3">
    <property type="entry name" value="C2H2 FINGER DOMAIN TRANSCRIPTION FACTOR (EUROFUNG)-RELATED"/>
    <property type="match status" value="1"/>
</dbReference>
<dbReference type="AlphaFoldDB" id="A0A9P9I753"/>
<evidence type="ECO:0000313" key="3">
    <source>
        <dbReference type="Proteomes" id="UP000738349"/>
    </source>
</evidence>
<name>A0A9P9I753_9HYPO</name>
<accession>A0A9P9I753</accession>
<dbReference type="OrthoDB" id="20872at2759"/>
<evidence type="ECO:0000313" key="2">
    <source>
        <dbReference type="EMBL" id="KAH7108949.1"/>
    </source>
</evidence>
<evidence type="ECO:0008006" key="4">
    <source>
        <dbReference type="Google" id="ProtNLM"/>
    </source>
</evidence>
<dbReference type="GO" id="GO:0006355">
    <property type="term" value="P:regulation of DNA-templated transcription"/>
    <property type="evidence" value="ECO:0007669"/>
    <property type="project" value="InterPro"/>
</dbReference>
<evidence type="ECO:0000256" key="1">
    <source>
        <dbReference type="SAM" id="SignalP"/>
    </source>
</evidence>
<dbReference type="PANTHER" id="PTHR36167">
    <property type="entry name" value="C2H2 FINGER DOMAIN TRANSCRIPTION FACTOR (EUROFUNG)-RELATED"/>
    <property type="match status" value="1"/>
</dbReference>
<dbReference type="Proteomes" id="UP000738349">
    <property type="component" value="Unassembled WGS sequence"/>
</dbReference>
<dbReference type="InterPro" id="IPR039327">
    <property type="entry name" value="CON7-like"/>
</dbReference>
<reference evidence="2" key="1">
    <citation type="journal article" date="2021" name="Nat. Commun.">
        <title>Genetic determinants of endophytism in the Arabidopsis root mycobiome.</title>
        <authorList>
            <person name="Mesny F."/>
            <person name="Miyauchi S."/>
            <person name="Thiergart T."/>
            <person name="Pickel B."/>
            <person name="Atanasova L."/>
            <person name="Karlsson M."/>
            <person name="Huettel B."/>
            <person name="Barry K.W."/>
            <person name="Haridas S."/>
            <person name="Chen C."/>
            <person name="Bauer D."/>
            <person name="Andreopoulos W."/>
            <person name="Pangilinan J."/>
            <person name="LaButti K."/>
            <person name="Riley R."/>
            <person name="Lipzen A."/>
            <person name="Clum A."/>
            <person name="Drula E."/>
            <person name="Henrissat B."/>
            <person name="Kohler A."/>
            <person name="Grigoriev I.V."/>
            <person name="Martin F.M."/>
            <person name="Hacquard S."/>
        </authorList>
    </citation>
    <scope>NUCLEOTIDE SEQUENCE</scope>
    <source>
        <strain evidence="2">MPI-CAGE-AT-0147</strain>
    </source>
</reference>
<keyword evidence="1" id="KW-0732">Signal</keyword>
<proteinExistence type="predicted"/>
<comment type="caution">
    <text evidence="2">The sequence shown here is derived from an EMBL/GenBank/DDBJ whole genome shotgun (WGS) entry which is preliminary data.</text>
</comment>
<feature type="chain" id="PRO_5040168431" description="Fungal N-terminal domain-containing protein" evidence="1">
    <location>
        <begin position="24"/>
        <end position="177"/>
    </location>
</feature>
<feature type="signal peptide" evidence="1">
    <location>
        <begin position="1"/>
        <end position="23"/>
    </location>
</feature>
<gene>
    <name evidence="2" type="ORF">EDB81DRAFT_673115</name>
</gene>
<organism evidence="2 3">
    <name type="scientific">Dactylonectria macrodidyma</name>
    <dbReference type="NCBI Taxonomy" id="307937"/>
    <lineage>
        <taxon>Eukaryota</taxon>
        <taxon>Fungi</taxon>
        <taxon>Dikarya</taxon>
        <taxon>Ascomycota</taxon>
        <taxon>Pezizomycotina</taxon>
        <taxon>Sordariomycetes</taxon>
        <taxon>Hypocreomycetidae</taxon>
        <taxon>Hypocreales</taxon>
        <taxon>Nectriaceae</taxon>
        <taxon>Dactylonectria</taxon>
    </lineage>
</organism>
<feature type="non-terminal residue" evidence="2">
    <location>
        <position position="1"/>
    </location>
</feature>
<dbReference type="EMBL" id="JAGMUV010000056">
    <property type="protein sequence ID" value="KAH7108949.1"/>
    <property type="molecule type" value="Genomic_DNA"/>
</dbReference>
<sequence>MVEAVGLAASVIAIIELSAQVSALCLDYSTAVSNARADITRLRSRVDNLRATFRAVQRLLDGRDGHTLHTSRELVDSLRGCTTVLDQVQSRLDPDKTGKAMRRFGLRALKWPLDSKEVSDVLSRLERHEQTITLGLQIDQTTLLLGIMQRFEGISIQPGEDAWIAGKPCFGVPFERD</sequence>